<evidence type="ECO:0000256" key="2">
    <source>
        <dbReference type="ARBA" id="ARBA00004382"/>
    </source>
</evidence>
<evidence type="ECO:0000256" key="5">
    <source>
        <dbReference type="ARBA" id="ARBA00022692"/>
    </source>
</evidence>
<organism evidence="11 12">
    <name type="scientific">Cupriavidus malaysiensis</name>
    <dbReference type="NCBI Taxonomy" id="367825"/>
    <lineage>
        <taxon>Bacteria</taxon>
        <taxon>Pseudomonadati</taxon>
        <taxon>Pseudomonadota</taxon>
        <taxon>Betaproteobacteria</taxon>
        <taxon>Burkholderiales</taxon>
        <taxon>Burkholderiaceae</taxon>
        <taxon>Cupriavidus</taxon>
    </lineage>
</organism>
<evidence type="ECO:0000313" key="11">
    <source>
        <dbReference type="EMBL" id="AOZ07932.1"/>
    </source>
</evidence>
<keyword evidence="9 10" id="KW-0472">Membrane</keyword>
<dbReference type="Gene3D" id="2.60.370.10">
    <property type="entry name" value="Ctag/Cox11"/>
    <property type="match status" value="1"/>
</dbReference>
<evidence type="ECO:0000256" key="7">
    <source>
        <dbReference type="ARBA" id="ARBA00022989"/>
    </source>
</evidence>
<dbReference type="NCBIfam" id="NF003465">
    <property type="entry name" value="PRK05089.1"/>
    <property type="match status" value="1"/>
</dbReference>
<keyword evidence="8" id="KW-0186">Copper</keyword>
<keyword evidence="5 10" id="KW-0812">Transmembrane</keyword>
<proteinExistence type="inferred from homology"/>
<dbReference type="PANTHER" id="PTHR21320">
    <property type="entry name" value="CYTOCHROME C OXIDASE ASSEMBLY PROTEIN COX11-RELATED"/>
    <property type="match status" value="1"/>
</dbReference>
<name>A0A1D9I745_9BURK</name>
<evidence type="ECO:0000256" key="4">
    <source>
        <dbReference type="ARBA" id="ARBA00015384"/>
    </source>
</evidence>
<evidence type="ECO:0000256" key="3">
    <source>
        <dbReference type="ARBA" id="ARBA00009620"/>
    </source>
</evidence>
<feature type="transmembrane region" description="Helical" evidence="10">
    <location>
        <begin position="22"/>
        <end position="41"/>
    </location>
</feature>
<keyword evidence="6" id="KW-0735">Signal-anchor</keyword>
<keyword evidence="12" id="KW-1185">Reference proteome</keyword>
<accession>A0A1D9I745</accession>
<dbReference type="PIRSF" id="PIRSF005413">
    <property type="entry name" value="COX11"/>
    <property type="match status" value="1"/>
</dbReference>
<comment type="subcellular location">
    <subcellularLocation>
        <location evidence="2">Cell inner membrane</location>
        <topology evidence="2">Single-pass type II membrane protein</topology>
        <orientation evidence="2">Periplasmic side</orientation>
    </subcellularLocation>
</comment>
<gene>
    <name evidence="11" type="ORF">BKK80_03470</name>
</gene>
<dbReference type="InterPro" id="IPR023471">
    <property type="entry name" value="CtaG/Cox11_dom_sf"/>
</dbReference>
<comment type="similarity">
    <text evidence="3">Belongs to the COX11/CtaG family.</text>
</comment>
<dbReference type="PANTHER" id="PTHR21320:SF3">
    <property type="entry name" value="CYTOCHROME C OXIDASE ASSEMBLY PROTEIN COX11, MITOCHONDRIAL-RELATED"/>
    <property type="match status" value="1"/>
</dbReference>
<dbReference type="SUPFAM" id="SSF110111">
    <property type="entry name" value="Ctag/Cox11"/>
    <property type="match status" value="1"/>
</dbReference>
<evidence type="ECO:0000256" key="10">
    <source>
        <dbReference type="SAM" id="Phobius"/>
    </source>
</evidence>
<reference evidence="11 12" key="1">
    <citation type="submission" date="2016-10" db="EMBL/GenBank/DDBJ databases">
        <title>Complete genome sequences of three Cupriavidus strains isolated from various Malaysian environments.</title>
        <authorList>
            <person name="Abdullah A.A.-A."/>
            <person name="Shafie N.A.H."/>
            <person name="Lau N.S."/>
        </authorList>
    </citation>
    <scope>NUCLEOTIDE SEQUENCE [LARGE SCALE GENOMIC DNA]</scope>
    <source>
        <strain evidence="11 12">USMAA1020</strain>
    </source>
</reference>
<comment type="function">
    <text evidence="1">Exerts its effect at some terminal stage of cytochrome c oxidase synthesis, probably by being involved in the insertion of the copper B into subunit I.</text>
</comment>
<keyword evidence="7 10" id="KW-1133">Transmembrane helix</keyword>
<evidence type="ECO:0000256" key="8">
    <source>
        <dbReference type="ARBA" id="ARBA00023008"/>
    </source>
</evidence>
<evidence type="ECO:0000256" key="9">
    <source>
        <dbReference type="ARBA" id="ARBA00023136"/>
    </source>
</evidence>
<dbReference type="InterPro" id="IPR007533">
    <property type="entry name" value="Cyt_c_oxidase_assmbl_CtaG"/>
</dbReference>
<protein>
    <recommendedName>
        <fullName evidence="4">Cytochrome c oxidase assembly protein CtaG</fullName>
    </recommendedName>
</protein>
<dbReference type="EMBL" id="CP017754">
    <property type="protein sequence ID" value="AOZ07932.1"/>
    <property type="molecule type" value="Genomic_DNA"/>
</dbReference>
<dbReference type="RefSeq" id="WP_071016025.1">
    <property type="nucleotide sequence ID" value="NZ_CP017754.1"/>
</dbReference>
<sequence length="207" mass="23001">MEVDQQQVQAERDSDRRFNRGMLLRLLVVVALMFSFGYALVPLYRKICDLTGLNVLTTRDLYGGTTKNTQVDKSRTVTVEFDSNARGPFAFRPVKHSMEVHPGEMTTIVYEVANGQSRDISAQAIPSYAPKQATQYFKKIECFCFKQQTLKAKEAREMPVVFVIDPALPKDVKNITLSYTFFEVGTPVAQAPQGALDDAPAPAAKGG</sequence>
<evidence type="ECO:0000256" key="6">
    <source>
        <dbReference type="ARBA" id="ARBA00022968"/>
    </source>
</evidence>
<evidence type="ECO:0000256" key="1">
    <source>
        <dbReference type="ARBA" id="ARBA00004007"/>
    </source>
</evidence>
<dbReference type="Proteomes" id="UP000177515">
    <property type="component" value="Chromosome 1"/>
</dbReference>
<evidence type="ECO:0000313" key="12">
    <source>
        <dbReference type="Proteomes" id="UP000177515"/>
    </source>
</evidence>
<dbReference type="Pfam" id="PF04442">
    <property type="entry name" value="CtaG_Cox11"/>
    <property type="match status" value="1"/>
</dbReference>